<evidence type="ECO:0000256" key="1">
    <source>
        <dbReference type="SAM" id="MobiDB-lite"/>
    </source>
</evidence>
<dbReference type="EMBL" id="AMCV02000017">
    <property type="protein sequence ID" value="TDZ20321.1"/>
    <property type="molecule type" value="Genomic_DNA"/>
</dbReference>
<feature type="region of interest" description="Disordered" evidence="1">
    <location>
        <begin position="1"/>
        <end position="20"/>
    </location>
</feature>
<accession>A0A484FRJ6</accession>
<reference evidence="3" key="2">
    <citation type="journal article" date="2019" name="Mol. Plant Microbe Interact.">
        <title>Genome sequence resources for four phytopathogenic fungi from the Colletotrichum orbiculare species complex.</title>
        <authorList>
            <person name="Gan P."/>
            <person name="Tsushima A."/>
            <person name="Narusaka M."/>
            <person name="Narusaka Y."/>
            <person name="Takano Y."/>
            <person name="Kubo Y."/>
            <person name="Shirasu K."/>
        </authorList>
    </citation>
    <scope>GENOME REANNOTATION</scope>
    <source>
        <strain evidence="3">104-T / ATCC 96160 / CBS 514.97 / LARS 414 / MAFF 240422</strain>
    </source>
</reference>
<evidence type="ECO:0000313" key="3">
    <source>
        <dbReference type="Proteomes" id="UP000014480"/>
    </source>
</evidence>
<reference evidence="3" key="1">
    <citation type="journal article" date="2013" name="New Phytol.">
        <title>Comparative genomic and transcriptomic analyses reveal the hemibiotrophic stage shift of Colletotrichum fungi.</title>
        <authorList>
            <person name="Gan P."/>
            <person name="Ikeda K."/>
            <person name="Irieda H."/>
            <person name="Narusaka M."/>
            <person name="O'Connell R.J."/>
            <person name="Narusaka Y."/>
            <person name="Takano Y."/>
            <person name="Kubo Y."/>
            <person name="Shirasu K."/>
        </authorList>
    </citation>
    <scope>NUCLEOTIDE SEQUENCE [LARGE SCALE GENOMIC DNA]</scope>
    <source>
        <strain evidence="3">104-T / ATCC 96160 / CBS 514.97 / LARS 414 / MAFF 240422</strain>
    </source>
</reference>
<evidence type="ECO:0000313" key="2">
    <source>
        <dbReference type="EMBL" id="TDZ20321.1"/>
    </source>
</evidence>
<dbReference type="Proteomes" id="UP000014480">
    <property type="component" value="Unassembled WGS sequence"/>
</dbReference>
<keyword evidence="3" id="KW-1185">Reference proteome</keyword>
<organism evidence="2 3">
    <name type="scientific">Colletotrichum orbiculare (strain 104-T / ATCC 96160 / CBS 514.97 / LARS 414 / MAFF 240422)</name>
    <name type="common">Cucumber anthracnose fungus</name>
    <name type="synonym">Colletotrichum lagenarium</name>
    <dbReference type="NCBI Taxonomy" id="1213857"/>
    <lineage>
        <taxon>Eukaryota</taxon>
        <taxon>Fungi</taxon>
        <taxon>Dikarya</taxon>
        <taxon>Ascomycota</taxon>
        <taxon>Pezizomycotina</taxon>
        <taxon>Sordariomycetes</taxon>
        <taxon>Hypocreomycetidae</taxon>
        <taxon>Glomerellales</taxon>
        <taxon>Glomerellaceae</taxon>
        <taxon>Colletotrichum</taxon>
        <taxon>Colletotrichum orbiculare species complex</taxon>
    </lineage>
</organism>
<name>A0A484FRJ6_COLOR</name>
<comment type="caution">
    <text evidence="2">The sequence shown here is derived from an EMBL/GenBank/DDBJ whole genome shotgun (WGS) entry which is preliminary data.</text>
</comment>
<gene>
    <name evidence="2" type="ORF">Cob_v006527</name>
</gene>
<sequence length="90" mass="10210">MERNRQKGSRGSCRQRKQQGCNLSGMFLPLASRKKDEWGWSGLSDGSLEREQGGRQQARMMITDWARHEGNDFSMERSVSSSFQAVALCP</sequence>
<protein>
    <submittedName>
        <fullName evidence="2">Uncharacterized protein</fullName>
    </submittedName>
</protein>
<dbReference type="AlphaFoldDB" id="A0A484FRJ6"/>
<proteinExistence type="predicted"/>